<dbReference type="Proteomes" id="UP000186601">
    <property type="component" value="Unassembled WGS sequence"/>
</dbReference>
<dbReference type="EMBL" id="MLYV02001230">
    <property type="protein sequence ID" value="PSR71957.1"/>
    <property type="molecule type" value="Genomic_DNA"/>
</dbReference>
<feature type="compositionally biased region" description="Polar residues" evidence="1">
    <location>
        <begin position="120"/>
        <end position="147"/>
    </location>
</feature>
<evidence type="ECO:0000313" key="2">
    <source>
        <dbReference type="EMBL" id="PSR71957.1"/>
    </source>
</evidence>
<keyword evidence="3" id="KW-1185">Reference proteome</keyword>
<organism evidence="2 3">
    <name type="scientific">Hermanssonia centrifuga</name>
    <dbReference type="NCBI Taxonomy" id="98765"/>
    <lineage>
        <taxon>Eukaryota</taxon>
        <taxon>Fungi</taxon>
        <taxon>Dikarya</taxon>
        <taxon>Basidiomycota</taxon>
        <taxon>Agaricomycotina</taxon>
        <taxon>Agaricomycetes</taxon>
        <taxon>Polyporales</taxon>
        <taxon>Meruliaceae</taxon>
        <taxon>Hermanssonia</taxon>
    </lineage>
</organism>
<dbReference type="STRING" id="98765.A0A2R6NHT7"/>
<feature type="region of interest" description="Disordered" evidence="1">
    <location>
        <begin position="120"/>
        <end position="206"/>
    </location>
</feature>
<evidence type="ECO:0000313" key="3">
    <source>
        <dbReference type="Proteomes" id="UP000186601"/>
    </source>
</evidence>
<protein>
    <recommendedName>
        <fullName evidence="4">Rho termination factor N-terminal domain-containing protein</fullName>
    </recommendedName>
</protein>
<reference evidence="2 3" key="1">
    <citation type="submission" date="2018-02" db="EMBL/GenBank/DDBJ databases">
        <title>Genome sequence of the basidiomycete white-rot fungus Phlebia centrifuga.</title>
        <authorList>
            <person name="Granchi Z."/>
            <person name="Peng M."/>
            <person name="de Vries R.P."/>
            <person name="Hilden K."/>
            <person name="Makela M.R."/>
            <person name="Grigoriev I."/>
            <person name="Riley R."/>
        </authorList>
    </citation>
    <scope>NUCLEOTIDE SEQUENCE [LARGE SCALE GENOMIC DNA]</scope>
    <source>
        <strain evidence="2 3">FBCC195</strain>
    </source>
</reference>
<gene>
    <name evidence="2" type="ORF">PHLCEN_2v12167</name>
</gene>
<accession>A0A2R6NHT7</accession>
<dbReference type="AlphaFoldDB" id="A0A2R6NHT7"/>
<sequence length="534" mass="57649">MSSQLPNALAKLTVPQLKALCKERKITGYSKLGKNALLLKLSDLQPPAEQRNNLNTPHDPPYGYVLHANGSTSKAEENALSVTKNAAADGVQVLSTLLLRDDTVQSGTVLEEITVPIGPQANTESTKSLHSSPTTGIVGGSPTQTEIRPSSSMAPPPRPLGKASSAARKRVAPSPLVSVSKKTKTNTPLSSIIPSPSNSTSANRVPLSRLSNPTQFVAPPVADMAEKSPENMHLTNRIQNTPKQQRAIPNTVSKPQTTTHLLSGKRFKPLVINKRVPSVTKGLSFCAQRDSEFVDALREKILASTEQPVTLYSLELPSVPAVPTLVPITLPPSLSQRKRVNRWAIILSALDNQNRKQCVLVSQDLYKLVAVSRFLVSRFWFALSLGGNGSEAWLRSVITDVKEIVAGEIWSVVVTSASSSGPRLDPYYVLDATCEVVGHPPEPVHPTCVSITTSQASNNLSQVPLRADWSTYIDTHIDGSLGSLLSHLKCANCEEYERGISQLWLRTVALEGEQGTAKRAVAERYVLACVVGNR</sequence>
<proteinExistence type="predicted"/>
<evidence type="ECO:0008006" key="4">
    <source>
        <dbReference type="Google" id="ProtNLM"/>
    </source>
</evidence>
<comment type="caution">
    <text evidence="2">The sequence shown here is derived from an EMBL/GenBank/DDBJ whole genome shotgun (WGS) entry which is preliminary data.</text>
</comment>
<name>A0A2R6NHT7_9APHY</name>
<feature type="compositionally biased region" description="Low complexity" evidence="1">
    <location>
        <begin position="185"/>
        <end position="201"/>
    </location>
</feature>
<dbReference type="OrthoDB" id="2368680at2759"/>
<evidence type="ECO:0000256" key="1">
    <source>
        <dbReference type="SAM" id="MobiDB-lite"/>
    </source>
</evidence>